<dbReference type="InterPro" id="IPR013106">
    <property type="entry name" value="Ig_V-set"/>
</dbReference>
<dbReference type="Pfam" id="PF07654">
    <property type="entry name" value="C1-set"/>
    <property type="match status" value="1"/>
</dbReference>
<evidence type="ECO:0000259" key="3">
    <source>
        <dbReference type="PROSITE" id="PS50835"/>
    </source>
</evidence>
<evidence type="ECO:0000256" key="1">
    <source>
        <dbReference type="ARBA" id="ARBA00023157"/>
    </source>
</evidence>
<reference evidence="4" key="1">
    <citation type="submission" date="2025-08" db="UniProtKB">
        <authorList>
            <consortium name="Ensembl"/>
        </authorList>
    </citation>
    <scope>IDENTIFICATION</scope>
</reference>
<dbReference type="Proteomes" id="UP000694620">
    <property type="component" value="Unassembled WGS sequence"/>
</dbReference>
<dbReference type="InterPro" id="IPR007110">
    <property type="entry name" value="Ig-like_dom"/>
</dbReference>
<evidence type="ECO:0000256" key="2">
    <source>
        <dbReference type="ARBA" id="ARBA00023319"/>
    </source>
</evidence>
<name>A0A8C4SSZ0_ERPCA</name>
<dbReference type="Pfam" id="PF07686">
    <property type="entry name" value="V-set"/>
    <property type="match status" value="1"/>
</dbReference>
<dbReference type="InterPro" id="IPR013783">
    <property type="entry name" value="Ig-like_fold"/>
</dbReference>
<dbReference type="InterPro" id="IPR003006">
    <property type="entry name" value="Ig/MHC_CS"/>
</dbReference>
<dbReference type="InterPro" id="IPR003599">
    <property type="entry name" value="Ig_sub"/>
</dbReference>
<dbReference type="SMART" id="SM00407">
    <property type="entry name" value="IGc1"/>
    <property type="match status" value="1"/>
</dbReference>
<dbReference type="GeneTree" id="ENSGT00940000153770"/>
<feature type="domain" description="Ig-like" evidence="3">
    <location>
        <begin position="1"/>
        <end position="102"/>
    </location>
</feature>
<dbReference type="SUPFAM" id="SSF48726">
    <property type="entry name" value="Immunoglobulin"/>
    <property type="match status" value="2"/>
</dbReference>
<keyword evidence="5" id="KW-1185">Reference proteome</keyword>
<proteinExistence type="predicted"/>
<keyword evidence="1" id="KW-1015">Disulfide bond</keyword>
<dbReference type="InterPro" id="IPR050150">
    <property type="entry name" value="IgV_Light_Chain"/>
</dbReference>
<evidence type="ECO:0000313" key="5">
    <source>
        <dbReference type="Proteomes" id="UP000694620"/>
    </source>
</evidence>
<dbReference type="AlphaFoldDB" id="A0A8C4SSZ0"/>
<dbReference type="SMART" id="SM00406">
    <property type="entry name" value="IGv"/>
    <property type="match status" value="1"/>
</dbReference>
<organism evidence="4 5">
    <name type="scientific">Erpetoichthys calabaricus</name>
    <name type="common">Rope fish</name>
    <name type="synonym">Calamoichthys calabaricus</name>
    <dbReference type="NCBI Taxonomy" id="27687"/>
    <lineage>
        <taxon>Eukaryota</taxon>
        <taxon>Metazoa</taxon>
        <taxon>Chordata</taxon>
        <taxon>Craniata</taxon>
        <taxon>Vertebrata</taxon>
        <taxon>Euteleostomi</taxon>
        <taxon>Actinopterygii</taxon>
        <taxon>Polypteriformes</taxon>
        <taxon>Polypteridae</taxon>
        <taxon>Erpetoichthys</taxon>
    </lineage>
</organism>
<evidence type="ECO:0000313" key="4">
    <source>
        <dbReference type="Ensembl" id="ENSECRP00000020996.1"/>
    </source>
</evidence>
<dbReference type="Ensembl" id="ENSECRT00000021450.1">
    <property type="protein sequence ID" value="ENSECRP00000020996.1"/>
    <property type="gene ID" value="ENSECRG00000014119.1"/>
</dbReference>
<reference evidence="4" key="2">
    <citation type="submission" date="2025-09" db="UniProtKB">
        <authorList>
            <consortium name="Ensembl"/>
        </authorList>
    </citation>
    <scope>IDENTIFICATION</scope>
</reference>
<accession>A0A8C4SSZ0</accession>
<dbReference type="FunFam" id="2.60.40.10:FF:000283">
    <property type="entry name" value="Immunoglobulin kappa constant"/>
    <property type="match status" value="1"/>
</dbReference>
<dbReference type="SMART" id="SM00409">
    <property type="entry name" value="IG"/>
    <property type="match status" value="2"/>
</dbReference>
<dbReference type="PANTHER" id="PTHR23267">
    <property type="entry name" value="IMMUNOGLOBULIN LIGHT CHAIN"/>
    <property type="match status" value="1"/>
</dbReference>
<dbReference type="Gene3D" id="2.60.40.10">
    <property type="entry name" value="Immunoglobulins"/>
    <property type="match status" value="2"/>
</dbReference>
<keyword evidence="2" id="KW-0393">Immunoglobulin domain</keyword>
<protein>
    <recommendedName>
        <fullName evidence="3">Ig-like domain-containing protein</fullName>
    </recommendedName>
</protein>
<dbReference type="PROSITE" id="PS00290">
    <property type="entry name" value="IG_MHC"/>
    <property type="match status" value="1"/>
</dbReference>
<dbReference type="PROSITE" id="PS50835">
    <property type="entry name" value="IG_LIKE"/>
    <property type="match status" value="2"/>
</dbReference>
<feature type="domain" description="Ig-like" evidence="3">
    <location>
        <begin position="111"/>
        <end position="205"/>
    </location>
</feature>
<dbReference type="InterPro" id="IPR003597">
    <property type="entry name" value="Ig_C1-set"/>
</dbReference>
<dbReference type="InterPro" id="IPR036179">
    <property type="entry name" value="Ig-like_dom_sf"/>
</dbReference>
<sequence>MTQPQTAVSGQSGETVTIKCQTSRSVYSSHYKVDMLNWVQQKPGAPPKGIIGDGVYLTSGVPNRFSGSGGGTEFTLTITGVQPEDAGYYYCAQRYTAPYTLTVGLKDNVKPTVSLYPPSEDEMESTNNATLVCLAQDFYPEALEIKWQEDGKDLSSGVETSQAQEKNGVFMMSSVLTLDKAAWDANKSYTCHVEHENTSYIKTIQKQQCGQSSS</sequence>